<feature type="transmembrane region" description="Helical" evidence="1">
    <location>
        <begin position="44"/>
        <end position="65"/>
    </location>
</feature>
<evidence type="ECO:0000313" key="2">
    <source>
        <dbReference type="EMBL" id="MBL0743134.1"/>
    </source>
</evidence>
<feature type="transmembrane region" description="Helical" evidence="1">
    <location>
        <begin position="245"/>
        <end position="274"/>
    </location>
</feature>
<gene>
    <name evidence="2" type="ORF">JI741_18025</name>
</gene>
<dbReference type="PANTHER" id="PTHR16214">
    <property type="entry name" value="TRANSMEMBRANE PROTEIN 260"/>
    <property type="match status" value="1"/>
</dbReference>
<protein>
    <submittedName>
        <fullName evidence="2">DUF2723 domain-containing protein</fullName>
    </submittedName>
</protein>
<feature type="transmembrane region" description="Helical" evidence="1">
    <location>
        <begin position="538"/>
        <end position="554"/>
    </location>
</feature>
<feature type="transmembrane region" description="Helical" evidence="1">
    <location>
        <begin position="560"/>
        <end position="579"/>
    </location>
</feature>
<name>A0ABS1KUU0_9BACT</name>
<sequence length="1031" mass="116105">MQNGSLNFSRRDLSFFIGAILFLSAGFIAMAIDPADNGFGVLTLWIAPPLLLIGFALPIVGILGLDHFASLHLLKRWKASPLKHAVGALAFVVAFAIYLLTLEPTASLWDCSEFIASAFKLQVPHTPGTPLALLVARMFTMLSFGDVKQVAWTINMMSGLFSALTVWVVYYIIHYLILSLTPAHASGRAIILAALGGSLCLAFSDSFWYSAVEAETYAAACFCLALLVWLILKGKDQPEPARGRWLVLVAYVAGLAYCIHPMCLLALPVLPFAWYTKDRAPSYKNIIVASGAGFLIVFLINRLVAVGLFELAFSFDFFFVNTLHFAFYSGVAVLLVLMTAIVYFLLRRFSQRAHYTWSVVFLVAGFLPYLMLFIRSGHNPPIDETNPENLYMVKAYMNRESYPTSPLAFGPYFDANIEEFAVKSKAYVKGKNEYELSGPLVEYKYEPSRQTILPRLYSNDPDHTEAYRNWLGLRADEKPRFSDNVKFMFTAQLGHMYFRYFLFNFAGRESDVQGSGTLMPWDSLKLGGSHPNPARNQYWMLPLLAGVLGLLYQYKKDPKGFFSVVIFFLITGVILALYLNSPPVEPRERDYIYVGSYMAFCLWVGIGFFVVGNFFTKPGVAWIVTAGFSVLLPAWLCYQNYNDHNRSGRTFQVDYARNTLMQCAPNAILFTGGDNDTFPLWYVQEVEGFRTDVRVMVLSYFNTDWYIGQLTKRYYDSTPFKLTLSDKAYRQYGPNDVLYIQESIKGGIDAKKYLELLNAEHAGLRVMTGHGDSYNIVPSRILTVKTEHNDSAVQNMLTASSHQTAVVAPGIQLKLTENYMQKNVLALLDLIVSNGWERPLYFNFTSLNTLGLDVKPYVVQEGSLFRLQPKPASGKAIAVDKDLCYKNLIEDADYSNLANPDVYFNYEDFQARMVVPIRQTFNTLAEAYFMEGDTTRAGKVLQLAVGKLYPDHLLPSYTNLQAAEMLTALGRDAQAQRLAASLFQYAYDEVQEDRRTGKRNELNLFLLSKSSDMMKDMGKADYAEKLRALGM</sequence>
<feature type="transmembrane region" description="Helical" evidence="1">
    <location>
        <begin position="352"/>
        <end position="374"/>
    </location>
</feature>
<feature type="transmembrane region" description="Helical" evidence="1">
    <location>
        <begin position="620"/>
        <end position="638"/>
    </location>
</feature>
<feature type="transmembrane region" description="Helical" evidence="1">
    <location>
        <begin position="189"/>
        <end position="210"/>
    </location>
</feature>
<reference evidence="2 3" key="1">
    <citation type="submission" date="2021-01" db="EMBL/GenBank/DDBJ databases">
        <title>Chryseolinea sp. Jin1 Genome sequencing and assembly.</title>
        <authorList>
            <person name="Kim I."/>
        </authorList>
    </citation>
    <scope>NUCLEOTIDE SEQUENCE [LARGE SCALE GENOMIC DNA]</scope>
    <source>
        <strain evidence="2 3">Jin1</strain>
    </source>
</reference>
<dbReference type="EMBL" id="JAERRB010000006">
    <property type="protein sequence ID" value="MBL0743134.1"/>
    <property type="molecule type" value="Genomic_DNA"/>
</dbReference>
<dbReference type="PANTHER" id="PTHR16214:SF3">
    <property type="entry name" value="TRANSMEMBRANE PROTEIN 260"/>
    <property type="match status" value="1"/>
</dbReference>
<feature type="transmembrane region" description="Helical" evidence="1">
    <location>
        <begin position="325"/>
        <end position="346"/>
    </location>
</feature>
<dbReference type="Proteomes" id="UP000613030">
    <property type="component" value="Unassembled WGS sequence"/>
</dbReference>
<keyword evidence="3" id="KW-1185">Reference proteome</keyword>
<keyword evidence="1" id="KW-1133">Transmembrane helix</keyword>
<comment type="caution">
    <text evidence="2">The sequence shown here is derived from an EMBL/GenBank/DDBJ whole genome shotgun (WGS) entry which is preliminary data.</text>
</comment>
<dbReference type="RefSeq" id="WP_202012178.1">
    <property type="nucleotide sequence ID" value="NZ_JAERRB010000006.1"/>
</dbReference>
<feature type="transmembrane region" description="Helical" evidence="1">
    <location>
        <begin position="591"/>
        <end position="614"/>
    </location>
</feature>
<proteinExistence type="predicted"/>
<feature type="transmembrane region" description="Helical" evidence="1">
    <location>
        <begin position="150"/>
        <end position="177"/>
    </location>
</feature>
<feature type="transmembrane region" description="Helical" evidence="1">
    <location>
        <begin position="12"/>
        <end position="32"/>
    </location>
</feature>
<dbReference type="InterPro" id="IPR021280">
    <property type="entry name" value="TMEM260-like"/>
</dbReference>
<feature type="transmembrane region" description="Helical" evidence="1">
    <location>
        <begin position="286"/>
        <end position="313"/>
    </location>
</feature>
<feature type="transmembrane region" description="Helical" evidence="1">
    <location>
        <begin position="85"/>
        <end position="102"/>
    </location>
</feature>
<organism evidence="2 3">
    <name type="scientific">Chryseolinea lacunae</name>
    <dbReference type="NCBI Taxonomy" id="2801331"/>
    <lineage>
        <taxon>Bacteria</taxon>
        <taxon>Pseudomonadati</taxon>
        <taxon>Bacteroidota</taxon>
        <taxon>Cytophagia</taxon>
        <taxon>Cytophagales</taxon>
        <taxon>Fulvivirgaceae</taxon>
        <taxon>Chryseolinea</taxon>
    </lineage>
</organism>
<dbReference type="Pfam" id="PF11028">
    <property type="entry name" value="TMEM260-like"/>
    <property type="match status" value="1"/>
</dbReference>
<evidence type="ECO:0000256" key="1">
    <source>
        <dbReference type="SAM" id="Phobius"/>
    </source>
</evidence>
<feature type="transmembrane region" description="Helical" evidence="1">
    <location>
        <begin position="216"/>
        <end position="233"/>
    </location>
</feature>
<keyword evidence="1" id="KW-0812">Transmembrane</keyword>
<accession>A0ABS1KUU0</accession>
<dbReference type="InterPro" id="IPR052724">
    <property type="entry name" value="GT117_domain-containing"/>
</dbReference>
<evidence type="ECO:0000313" key="3">
    <source>
        <dbReference type="Proteomes" id="UP000613030"/>
    </source>
</evidence>
<keyword evidence="1" id="KW-0472">Membrane</keyword>